<proteinExistence type="predicted"/>
<evidence type="ECO:0000259" key="7">
    <source>
        <dbReference type="PROSITE" id="PS50801"/>
    </source>
</evidence>
<keyword evidence="3 5" id="KW-1133">Transmembrane helix</keyword>
<evidence type="ECO:0000256" key="1">
    <source>
        <dbReference type="ARBA" id="ARBA00004141"/>
    </source>
</evidence>
<dbReference type="CDD" id="cd00158">
    <property type="entry name" value="RHOD"/>
    <property type="match status" value="1"/>
</dbReference>
<dbReference type="GO" id="GO:0016020">
    <property type="term" value="C:membrane"/>
    <property type="evidence" value="ECO:0007669"/>
    <property type="project" value="UniProtKB-SubCell"/>
</dbReference>
<evidence type="ECO:0000259" key="6">
    <source>
        <dbReference type="PROSITE" id="PS50206"/>
    </source>
</evidence>
<dbReference type="InterPro" id="IPR001763">
    <property type="entry name" value="Rhodanese-like_dom"/>
</dbReference>
<feature type="transmembrane region" description="Helical" evidence="5">
    <location>
        <begin position="233"/>
        <end position="251"/>
    </location>
</feature>
<dbReference type="PROSITE" id="PS50206">
    <property type="entry name" value="RHODANESE_3"/>
    <property type="match status" value="1"/>
</dbReference>
<gene>
    <name evidence="8" type="primary">sulP</name>
    <name evidence="8" type="ORF">ENQ20_07005</name>
</gene>
<feature type="transmembrane region" description="Helical" evidence="5">
    <location>
        <begin position="209"/>
        <end position="226"/>
    </location>
</feature>
<dbReference type="CDD" id="cd07042">
    <property type="entry name" value="STAS_SulP_like_sulfate_transporter"/>
    <property type="match status" value="1"/>
</dbReference>
<dbReference type="AlphaFoldDB" id="A0A7C1JXP2"/>
<feature type="transmembrane region" description="Helical" evidence="5">
    <location>
        <begin position="353"/>
        <end position="373"/>
    </location>
</feature>
<organism evidence="8">
    <name type="scientific">Caldilinea aerophila</name>
    <dbReference type="NCBI Taxonomy" id="133453"/>
    <lineage>
        <taxon>Bacteria</taxon>
        <taxon>Bacillati</taxon>
        <taxon>Chloroflexota</taxon>
        <taxon>Caldilineae</taxon>
        <taxon>Caldilineales</taxon>
        <taxon>Caldilineaceae</taxon>
        <taxon>Caldilinea</taxon>
    </lineage>
</organism>
<reference evidence="8" key="1">
    <citation type="journal article" date="2020" name="mSystems">
        <title>Genome- and Community-Level Interaction Insights into Carbon Utilization and Element Cycling Functions of Hydrothermarchaeota in Hydrothermal Sediment.</title>
        <authorList>
            <person name="Zhou Z."/>
            <person name="Liu Y."/>
            <person name="Xu W."/>
            <person name="Pan J."/>
            <person name="Luo Z.H."/>
            <person name="Li M."/>
        </authorList>
    </citation>
    <scope>NUCLEOTIDE SEQUENCE [LARGE SCALE GENOMIC DNA]</scope>
    <source>
        <strain evidence="8">SpSt-289</strain>
    </source>
</reference>
<evidence type="ECO:0000256" key="3">
    <source>
        <dbReference type="ARBA" id="ARBA00022989"/>
    </source>
</evidence>
<feature type="domain" description="Rhodanese" evidence="6">
    <location>
        <begin position="638"/>
        <end position="726"/>
    </location>
</feature>
<feature type="domain" description="STAS" evidence="7">
    <location>
        <begin position="478"/>
        <end position="579"/>
    </location>
</feature>
<dbReference type="InterPro" id="IPR002645">
    <property type="entry name" value="STAS_dom"/>
</dbReference>
<dbReference type="InterPro" id="IPR036873">
    <property type="entry name" value="Rhodanese-like_dom_sf"/>
</dbReference>
<evidence type="ECO:0000256" key="5">
    <source>
        <dbReference type="SAM" id="Phobius"/>
    </source>
</evidence>
<dbReference type="Gene3D" id="3.40.250.10">
    <property type="entry name" value="Rhodanese-like domain"/>
    <property type="match status" value="1"/>
</dbReference>
<keyword evidence="2 5" id="KW-0812">Transmembrane</keyword>
<dbReference type="Pfam" id="PF00581">
    <property type="entry name" value="Rhodanese"/>
    <property type="match status" value="1"/>
</dbReference>
<name>A0A7C1JXP2_9CHLR</name>
<feature type="transmembrane region" description="Helical" evidence="5">
    <location>
        <begin position="379"/>
        <end position="397"/>
    </location>
</feature>
<dbReference type="InterPro" id="IPR001307">
    <property type="entry name" value="Thiosulphate_STrfase_CS"/>
</dbReference>
<feature type="transmembrane region" description="Helical" evidence="5">
    <location>
        <begin position="271"/>
        <end position="297"/>
    </location>
</feature>
<evidence type="ECO:0000256" key="2">
    <source>
        <dbReference type="ARBA" id="ARBA00022692"/>
    </source>
</evidence>
<feature type="transmembrane region" description="Helical" evidence="5">
    <location>
        <begin position="154"/>
        <end position="177"/>
    </location>
</feature>
<comment type="subcellular location">
    <subcellularLocation>
        <location evidence="1">Membrane</location>
        <topology evidence="1">Multi-pass membrane protein</topology>
    </subcellularLocation>
</comment>
<evidence type="ECO:0000256" key="4">
    <source>
        <dbReference type="ARBA" id="ARBA00023136"/>
    </source>
</evidence>
<dbReference type="GO" id="GO:0004792">
    <property type="term" value="F:thiosulfate-cyanide sulfurtransferase activity"/>
    <property type="evidence" value="ECO:0007669"/>
    <property type="project" value="InterPro"/>
</dbReference>
<dbReference type="Pfam" id="PF01740">
    <property type="entry name" value="STAS"/>
    <property type="match status" value="1"/>
</dbReference>
<dbReference type="PROSITE" id="PS50801">
    <property type="entry name" value="STAS"/>
    <property type="match status" value="1"/>
</dbReference>
<dbReference type="Pfam" id="PF00916">
    <property type="entry name" value="Sulfate_transp"/>
    <property type="match status" value="1"/>
</dbReference>
<dbReference type="SUPFAM" id="SSF52091">
    <property type="entry name" value="SpoIIaa-like"/>
    <property type="match status" value="1"/>
</dbReference>
<feature type="transmembrane region" description="Helical" evidence="5">
    <location>
        <begin position="53"/>
        <end position="73"/>
    </location>
</feature>
<dbReference type="SUPFAM" id="SSF52821">
    <property type="entry name" value="Rhodanese/Cell cycle control phosphatase"/>
    <property type="match status" value="1"/>
</dbReference>
<dbReference type="PROSITE" id="PS00380">
    <property type="entry name" value="RHODANESE_1"/>
    <property type="match status" value="1"/>
</dbReference>
<dbReference type="InterPro" id="IPR011547">
    <property type="entry name" value="SLC26A/SulP_dom"/>
</dbReference>
<feature type="transmembrane region" description="Helical" evidence="5">
    <location>
        <begin position="417"/>
        <end position="445"/>
    </location>
</feature>
<dbReference type="InterPro" id="IPR036513">
    <property type="entry name" value="STAS_dom_sf"/>
</dbReference>
<dbReference type="EMBL" id="DSMG01000077">
    <property type="protein sequence ID" value="HDX31230.1"/>
    <property type="molecule type" value="Genomic_DNA"/>
</dbReference>
<evidence type="ECO:0000313" key="8">
    <source>
        <dbReference type="EMBL" id="HDX31230.1"/>
    </source>
</evidence>
<feature type="transmembrane region" description="Helical" evidence="5">
    <location>
        <begin position="79"/>
        <end position="97"/>
    </location>
</feature>
<dbReference type="SMART" id="SM00450">
    <property type="entry name" value="RHOD"/>
    <property type="match status" value="1"/>
</dbReference>
<feature type="transmembrane region" description="Helical" evidence="5">
    <location>
        <begin position="104"/>
        <end position="122"/>
    </location>
</feature>
<comment type="caution">
    <text evidence="8">The sequence shown here is derived from an EMBL/GenBank/DDBJ whole genome shotgun (WGS) entry which is preliminary data.</text>
</comment>
<protein>
    <submittedName>
        <fullName evidence="8">Sulfate permease</fullName>
    </submittedName>
</protein>
<dbReference type="GO" id="GO:0055085">
    <property type="term" value="P:transmembrane transport"/>
    <property type="evidence" value="ECO:0007669"/>
    <property type="project" value="InterPro"/>
</dbReference>
<dbReference type="InterPro" id="IPR001902">
    <property type="entry name" value="SLC26A/SulP_fam"/>
</dbReference>
<feature type="transmembrane region" description="Helical" evidence="5">
    <location>
        <begin position="128"/>
        <end position="147"/>
    </location>
</feature>
<accession>A0A7C1JXP2</accession>
<keyword evidence="4 5" id="KW-0472">Membrane</keyword>
<sequence length="730" mass="79499">MATIHLDAGQRVRPFSTLPHEPLLAAGRFVLTAFARPIVILRSYRRSDLRPDLIAGLTVAVILLPQAIAYALIADLPPVVGLYTAIIAAIVGALWGSSAHLHTGPTNAASLLVLSTLAVLPYGHDSQAYVAAASLMALMVGLFRLAMGVFRLGVLVNFVSDSVVVGFTAGAGVLIMFNQLKHLLRLSVPNDPGLIDTVRNTLLQLPATHAPSMLVGLGVIALLVMLRRFRPSWPGPLIGIILAGAAVWLLQLDAKGVHVIGALPRDLPPFILPPLFDLHLIGQISSGALAVAAIGLVEAMSIARVISGLTGQRINSNQEFVGQGLANIAAGLFSGYTCSGSFTRSAVNYRTGARTAMSSVFSGIFVLLAMFLFAPLAAYIPRTSLAAVLIVIAWGMIDRKQMVHIWRTSRAEGWIMVATLGATLLLPLEFAVLTGILVSLAYYVLQKSMPRVLDMAPTPDFRHFEERGERDPCPQLGVLSIVGDLYFGAAPNVEEALRRHMAAFPDQRYLLLRMHNVTHLDISGLHMLETIVRVYRERGGDVYIMKVRASIYEFMKTAGFVELLGEDHFLSEEKAISHLFYHVLDPVVCIYECPVRAFYECQNLPKVLTPAPPCRDMRLGASRVESLSPVDVWTALHQPQPPVVIDVREPREFHRGHIPGARLLSLSRLDAQRLNLDKKTPIVLVCRTGRRSRIAAQILSAAGYRNVRNMEGGMAAWEAAGLLEAIEEFV</sequence>
<dbReference type="NCBIfam" id="TIGR00815">
    <property type="entry name" value="sulP"/>
    <property type="match status" value="1"/>
</dbReference>
<dbReference type="PANTHER" id="PTHR11814">
    <property type="entry name" value="SULFATE TRANSPORTER"/>
    <property type="match status" value="1"/>
</dbReference>
<dbReference type="Gene3D" id="3.30.750.24">
    <property type="entry name" value="STAS domain"/>
    <property type="match status" value="1"/>
</dbReference>